<dbReference type="EMBL" id="BARU01039676">
    <property type="protein sequence ID" value="GAH83735.1"/>
    <property type="molecule type" value="Genomic_DNA"/>
</dbReference>
<sequence>YYIREIVDNQFFQIKFFKLGNEQTGIYYFQKGEPLEKILNAIVEKNITKFTYLKQFQESPILNLYLLLENILNEVCGKVFNENLKAPLETFLPEYIKYLAYKIETEKNLVDKGARLEGLV</sequence>
<feature type="non-terminal residue" evidence="1">
    <location>
        <position position="1"/>
    </location>
</feature>
<protein>
    <submittedName>
        <fullName evidence="1">Uncharacterized protein</fullName>
    </submittedName>
</protein>
<proteinExistence type="predicted"/>
<dbReference type="AlphaFoldDB" id="X1JQM1"/>
<evidence type="ECO:0000313" key="1">
    <source>
        <dbReference type="EMBL" id="GAH83735.1"/>
    </source>
</evidence>
<gene>
    <name evidence="1" type="ORF">S03H2_61462</name>
</gene>
<name>X1JQM1_9ZZZZ</name>
<accession>X1JQM1</accession>
<organism evidence="1">
    <name type="scientific">marine sediment metagenome</name>
    <dbReference type="NCBI Taxonomy" id="412755"/>
    <lineage>
        <taxon>unclassified sequences</taxon>
        <taxon>metagenomes</taxon>
        <taxon>ecological metagenomes</taxon>
    </lineage>
</organism>
<comment type="caution">
    <text evidence="1">The sequence shown here is derived from an EMBL/GenBank/DDBJ whole genome shotgun (WGS) entry which is preliminary data.</text>
</comment>
<reference evidence="1" key="1">
    <citation type="journal article" date="2014" name="Front. Microbiol.">
        <title>High frequency of phylogenetically diverse reductive dehalogenase-homologous genes in deep subseafloor sedimentary metagenomes.</title>
        <authorList>
            <person name="Kawai M."/>
            <person name="Futagami T."/>
            <person name="Toyoda A."/>
            <person name="Takaki Y."/>
            <person name="Nishi S."/>
            <person name="Hori S."/>
            <person name="Arai W."/>
            <person name="Tsubouchi T."/>
            <person name="Morono Y."/>
            <person name="Uchiyama I."/>
            <person name="Ito T."/>
            <person name="Fujiyama A."/>
            <person name="Inagaki F."/>
            <person name="Takami H."/>
        </authorList>
    </citation>
    <scope>NUCLEOTIDE SEQUENCE</scope>
    <source>
        <strain evidence="1">Expedition CK06-06</strain>
    </source>
</reference>